<keyword evidence="7 11" id="KW-0658">Purine biosynthesis</keyword>
<dbReference type="InterPro" id="IPR001636">
    <property type="entry name" value="SAICAR_synth"/>
</dbReference>
<dbReference type="NCBIfam" id="TIGR00081">
    <property type="entry name" value="purC"/>
    <property type="match status" value="1"/>
</dbReference>
<evidence type="ECO:0000313" key="13">
    <source>
        <dbReference type="EMBL" id="MBD7908283.1"/>
    </source>
</evidence>
<dbReference type="HAMAP" id="MF_00137">
    <property type="entry name" value="SAICAR_synth"/>
    <property type="match status" value="1"/>
</dbReference>
<evidence type="ECO:0000313" key="14">
    <source>
        <dbReference type="Proteomes" id="UP000659496"/>
    </source>
</evidence>
<evidence type="ECO:0000259" key="12">
    <source>
        <dbReference type="Pfam" id="PF01259"/>
    </source>
</evidence>
<comment type="pathway">
    <text evidence="1 11">Purine metabolism; IMP biosynthesis via de novo pathway; 5-amino-1-(5-phospho-D-ribosyl)imidazole-4-carboxamide from 5-amino-1-(5-phospho-D-ribosyl)imidazole-4-carboxylate: step 1/2.</text>
</comment>
<dbReference type="GO" id="GO:0004639">
    <property type="term" value="F:phosphoribosylaminoimidazolesuccinocarboxamide synthase activity"/>
    <property type="evidence" value="ECO:0007669"/>
    <property type="project" value="UniProtKB-EC"/>
</dbReference>
<dbReference type="SUPFAM" id="SSF56104">
    <property type="entry name" value="SAICAR synthase-like"/>
    <property type="match status" value="1"/>
</dbReference>
<evidence type="ECO:0000256" key="9">
    <source>
        <dbReference type="ARBA" id="ARBA00030409"/>
    </source>
</evidence>
<dbReference type="PROSITE" id="PS01058">
    <property type="entry name" value="SAICAR_SYNTHETASE_2"/>
    <property type="match status" value="1"/>
</dbReference>
<evidence type="ECO:0000256" key="2">
    <source>
        <dbReference type="ARBA" id="ARBA00010190"/>
    </source>
</evidence>
<dbReference type="CDD" id="cd01415">
    <property type="entry name" value="SAICAR_synt_PurC"/>
    <property type="match status" value="1"/>
</dbReference>
<dbReference type="PROSITE" id="PS01057">
    <property type="entry name" value="SAICAR_SYNTHETASE_1"/>
    <property type="match status" value="1"/>
</dbReference>
<evidence type="ECO:0000256" key="8">
    <source>
        <dbReference type="ARBA" id="ARBA00022840"/>
    </source>
</evidence>
<dbReference type="Gene3D" id="3.30.200.20">
    <property type="entry name" value="Phosphorylase Kinase, domain 1"/>
    <property type="match status" value="1"/>
</dbReference>
<evidence type="ECO:0000256" key="11">
    <source>
        <dbReference type="HAMAP-Rule" id="MF_00137"/>
    </source>
</evidence>
<name>A0ABR8PJE2_9BACL</name>
<dbReference type="InterPro" id="IPR050089">
    <property type="entry name" value="SAICAR_synthetase"/>
</dbReference>
<comment type="catalytic activity">
    <reaction evidence="10 11">
        <text>5-amino-1-(5-phospho-D-ribosyl)imidazole-4-carboxylate + L-aspartate + ATP = (2S)-2-[5-amino-1-(5-phospho-beta-D-ribosyl)imidazole-4-carboxamido]succinate + ADP + phosphate + 2 H(+)</text>
        <dbReference type="Rhea" id="RHEA:22628"/>
        <dbReference type="ChEBI" id="CHEBI:15378"/>
        <dbReference type="ChEBI" id="CHEBI:29991"/>
        <dbReference type="ChEBI" id="CHEBI:30616"/>
        <dbReference type="ChEBI" id="CHEBI:43474"/>
        <dbReference type="ChEBI" id="CHEBI:58443"/>
        <dbReference type="ChEBI" id="CHEBI:77657"/>
        <dbReference type="ChEBI" id="CHEBI:456216"/>
        <dbReference type="EC" id="6.3.2.6"/>
    </reaction>
</comment>
<dbReference type="Pfam" id="PF01259">
    <property type="entry name" value="SAICAR_synt"/>
    <property type="match status" value="1"/>
</dbReference>
<keyword evidence="14" id="KW-1185">Reference proteome</keyword>
<dbReference type="InterPro" id="IPR033934">
    <property type="entry name" value="SAICAR_synt_PurC"/>
</dbReference>
<dbReference type="EMBL" id="JACSQY010000005">
    <property type="protein sequence ID" value="MBD7908283.1"/>
    <property type="molecule type" value="Genomic_DNA"/>
</dbReference>
<gene>
    <name evidence="11" type="primary">purC</name>
    <name evidence="13" type="ORF">H9659_08070</name>
</gene>
<evidence type="ECO:0000256" key="4">
    <source>
        <dbReference type="ARBA" id="ARBA00016460"/>
    </source>
</evidence>
<evidence type="ECO:0000256" key="7">
    <source>
        <dbReference type="ARBA" id="ARBA00022755"/>
    </source>
</evidence>
<evidence type="ECO:0000256" key="5">
    <source>
        <dbReference type="ARBA" id="ARBA00022598"/>
    </source>
</evidence>
<organism evidence="13 14">
    <name type="scientific">Sporosarcina gallistercoris</name>
    <dbReference type="NCBI Taxonomy" id="2762245"/>
    <lineage>
        <taxon>Bacteria</taxon>
        <taxon>Bacillati</taxon>
        <taxon>Bacillota</taxon>
        <taxon>Bacilli</taxon>
        <taxon>Bacillales</taxon>
        <taxon>Caryophanaceae</taxon>
        <taxon>Sporosarcina</taxon>
    </lineage>
</organism>
<keyword evidence="5 11" id="KW-0436">Ligase</keyword>
<comment type="similarity">
    <text evidence="2 11">Belongs to the SAICAR synthetase family.</text>
</comment>
<evidence type="ECO:0000256" key="6">
    <source>
        <dbReference type="ARBA" id="ARBA00022741"/>
    </source>
</evidence>
<dbReference type="EC" id="6.3.2.6" evidence="3 11"/>
<protein>
    <recommendedName>
        <fullName evidence="4 11">Phosphoribosylaminoimidazole-succinocarboxamide synthase</fullName>
        <ecNumber evidence="3 11">6.3.2.6</ecNumber>
    </recommendedName>
    <alternativeName>
        <fullName evidence="9 11">SAICAR synthetase</fullName>
    </alternativeName>
</protein>
<dbReference type="Proteomes" id="UP000659496">
    <property type="component" value="Unassembled WGS sequence"/>
</dbReference>
<dbReference type="RefSeq" id="WP_191689435.1">
    <property type="nucleotide sequence ID" value="NZ_JACSQY010000005.1"/>
</dbReference>
<keyword evidence="6 11" id="KW-0547">Nucleotide-binding</keyword>
<proteinExistence type="inferred from homology"/>
<accession>A0ABR8PJE2</accession>
<dbReference type="PANTHER" id="PTHR43599">
    <property type="entry name" value="MULTIFUNCTIONAL PROTEIN ADE2"/>
    <property type="match status" value="1"/>
</dbReference>
<evidence type="ECO:0000256" key="1">
    <source>
        <dbReference type="ARBA" id="ARBA00004672"/>
    </source>
</evidence>
<sequence>MEKRELLYEGKAKKIFATTDEGVAWVEYKDAATAFNGEKKEEIIGKGALTNGITSLLFSKLHEAGIPTHFIKQISSTEQLVKKVSIIPLEVVTRNVVAGSLSKRLGLDEGQLLKHKLVEFYYKDDALGDPLLTEAHIQELELATKEEVHLLQQKALEVNTVLTNLFAELGVRLIDFKLEFGKLADGEILLADEISPDTCRLWDSETEEKLDKDVFRRNLGSLVDVYETIYTKLGGRQYV</sequence>
<evidence type="ECO:0000256" key="3">
    <source>
        <dbReference type="ARBA" id="ARBA00012217"/>
    </source>
</evidence>
<comment type="caution">
    <text evidence="13">The sequence shown here is derived from an EMBL/GenBank/DDBJ whole genome shotgun (WGS) entry which is preliminary data.</text>
</comment>
<dbReference type="InterPro" id="IPR028923">
    <property type="entry name" value="SAICAR_synt/ADE2_N"/>
</dbReference>
<feature type="domain" description="SAICAR synthetase/ADE2 N-terminal" evidence="12">
    <location>
        <begin position="6"/>
        <end position="230"/>
    </location>
</feature>
<evidence type="ECO:0000256" key="10">
    <source>
        <dbReference type="ARBA" id="ARBA00048475"/>
    </source>
</evidence>
<keyword evidence="8 11" id="KW-0067">ATP-binding</keyword>
<reference evidence="13 14" key="1">
    <citation type="submission" date="2020-08" db="EMBL/GenBank/DDBJ databases">
        <title>A Genomic Blueprint of the Chicken Gut Microbiome.</title>
        <authorList>
            <person name="Gilroy R."/>
            <person name="Ravi A."/>
            <person name="Getino M."/>
            <person name="Pursley I."/>
            <person name="Horton D.L."/>
            <person name="Alikhan N.-F."/>
            <person name="Baker D."/>
            <person name="Gharbi K."/>
            <person name="Hall N."/>
            <person name="Watson M."/>
            <person name="Adriaenssens E.M."/>
            <person name="Foster-Nyarko E."/>
            <person name="Jarju S."/>
            <person name="Secka A."/>
            <person name="Antonio M."/>
            <person name="Oren A."/>
            <person name="Chaudhuri R."/>
            <person name="La Ragione R.M."/>
            <person name="Hildebrand F."/>
            <person name="Pallen M.J."/>
        </authorList>
    </citation>
    <scope>NUCLEOTIDE SEQUENCE [LARGE SCALE GENOMIC DNA]</scope>
    <source>
        <strain evidence="13 14">Sa3CUA8</strain>
    </source>
</reference>
<dbReference type="Gene3D" id="3.30.470.20">
    <property type="entry name" value="ATP-grasp fold, B domain"/>
    <property type="match status" value="1"/>
</dbReference>
<dbReference type="PANTHER" id="PTHR43599:SF3">
    <property type="entry name" value="SI:DKEY-6E2.2"/>
    <property type="match status" value="1"/>
</dbReference>
<dbReference type="InterPro" id="IPR018236">
    <property type="entry name" value="SAICAR_synthetase_CS"/>
</dbReference>